<dbReference type="InterPro" id="IPR029052">
    <property type="entry name" value="Metallo-depent_PP-like"/>
</dbReference>
<accession>A0A0F9ZM62</accession>
<sequence>MIDKLISSILAFFLFLIPSSHVSKPQTTILFTGDIMLGRSVMGATLDNNDPFYSFKKTADLLKSADITFVNLENPIVKDCKRHVGGFTFCTTPEIAKGLNFAGIDVVTLANNHSGNYGKEGLEETKTYLSEMGIDYVGENNLVIKEINGTKFGFLGFNYTFGYSSLDSDLAQIARSDLAIDILIVGVHWGEEYRSIANSLQTRVAKRMIENGADVIIGHHPHWVQNYEEYKGKPIYYSLGNFVFDQMWSEETKKGLVVKITFEGPELVKREEYKTYTPLIGQPEIFTE</sequence>
<dbReference type="InterPro" id="IPR019079">
    <property type="entry name" value="Capsule_synth_CapA"/>
</dbReference>
<organism evidence="3 4">
    <name type="scientific">Candidatus Woesebacteria bacterium GW2011_GWB1_33_22</name>
    <dbReference type="NCBI Taxonomy" id="1618566"/>
    <lineage>
        <taxon>Bacteria</taxon>
        <taxon>Candidatus Woeseibacteriota</taxon>
    </lineage>
</organism>
<dbReference type="CDD" id="cd07381">
    <property type="entry name" value="MPP_CapA"/>
    <property type="match status" value="1"/>
</dbReference>
<evidence type="ECO:0000313" key="3">
    <source>
        <dbReference type="EMBL" id="KKP45333.1"/>
    </source>
</evidence>
<evidence type="ECO:0000259" key="2">
    <source>
        <dbReference type="SMART" id="SM00854"/>
    </source>
</evidence>
<comment type="similarity">
    <text evidence="1">Belongs to the CapA family.</text>
</comment>
<dbReference type="Pfam" id="PF09587">
    <property type="entry name" value="PGA_cap"/>
    <property type="match status" value="1"/>
</dbReference>
<dbReference type="EMBL" id="LBOW01000002">
    <property type="protein sequence ID" value="KKP45333.1"/>
    <property type="molecule type" value="Genomic_DNA"/>
</dbReference>
<dbReference type="SMART" id="SM00854">
    <property type="entry name" value="PGA_cap"/>
    <property type="match status" value="1"/>
</dbReference>
<proteinExistence type="inferred from homology"/>
<name>A0A0F9ZM62_9BACT</name>
<dbReference type="STRING" id="1618566.UR35_C0002G0166"/>
<dbReference type="PANTHER" id="PTHR33393">
    <property type="entry name" value="POLYGLUTAMINE SYNTHESIS ACCESSORY PROTEIN RV0574C-RELATED"/>
    <property type="match status" value="1"/>
</dbReference>
<dbReference type="InterPro" id="IPR052169">
    <property type="entry name" value="CW_Biosynth-Accessory"/>
</dbReference>
<gene>
    <name evidence="3" type="ORF">UR35_C0002G0166</name>
</gene>
<dbReference type="Gene3D" id="3.60.21.10">
    <property type="match status" value="1"/>
</dbReference>
<evidence type="ECO:0000313" key="4">
    <source>
        <dbReference type="Proteomes" id="UP000034778"/>
    </source>
</evidence>
<dbReference type="AlphaFoldDB" id="A0A0F9ZM62"/>
<feature type="domain" description="Capsule synthesis protein CapA" evidence="2">
    <location>
        <begin position="28"/>
        <end position="246"/>
    </location>
</feature>
<reference evidence="3 4" key="1">
    <citation type="journal article" date="2015" name="Nature">
        <title>rRNA introns, odd ribosomes, and small enigmatic genomes across a large radiation of phyla.</title>
        <authorList>
            <person name="Brown C.T."/>
            <person name="Hug L.A."/>
            <person name="Thomas B.C."/>
            <person name="Sharon I."/>
            <person name="Castelle C.J."/>
            <person name="Singh A."/>
            <person name="Wilkins M.J."/>
            <person name="Williams K.H."/>
            <person name="Banfield J.F."/>
        </authorList>
    </citation>
    <scope>NUCLEOTIDE SEQUENCE [LARGE SCALE GENOMIC DNA]</scope>
</reference>
<dbReference type="Proteomes" id="UP000034778">
    <property type="component" value="Unassembled WGS sequence"/>
</dbReference>
<dbReference type="PANTHER" id="PTHR33393:SF11">
    <property type="entry name" value="POLYGLUTAMINE SYNTHESIS ACCESSORY PROTEIN RV0574C-RELATED"/>
    <property type="match status" value="1"/>
</dbReference>
<dbReference type="SUPFAM" id="SSF56300">
    <property type="entry name" value="Metallo-dependent phosphatases"/>
    <property type="match status" value="1"/>
</dbReference>
<protein>
    <submittedName>
        <fullName evidence="3">SH3 type 3 domain protein</fullName>
    </submittedName>
</protein>
<comment type="caution">
    <text evidence="3">The sequence shown here is derived from an EMBL/GenBank/DDBJ whole genome shotgun (WGS) entry which is preliminary data.</text>
</comment>
<evidence type="ECO:0000256" key="1">
    <source>
        <dbReference type="ARBA" id="ARBA00005662"/>
    </source>
</evidence>